<dbReference type="Proteomes" id="UP000630445">
    <property type="component" value="Unassembled WGS sequence"/>
</dbReference>
<feature type="compositionally biased region" description="Basic and acidic residues" evidence="1">
    <location>
        <begin position="63"/>
        <end position="84"/>
    </location>
</feature>
<sequence length="206" mass="23457">MAFSKLRHLRPKNPAAEVQLGARSAVKMPGAEVLVGARLAALSTQTPADDHNNNDDSYDEDGDYKMKDIPQDERQKGKAERAMEKTAATTTKREAPESIKRIYRDVTPHVLQLLKDPANTGAQQEVMKAQKLITKYYNDLQEPVKREEQFDIILSLLVHAGKMRNKLPKNADGRQRQSYEAMALILEKTADHFDWPKDWRFAKRSV</sequence>
<dbReference type="EMBL" id="JACBAF010001702">
    <property type="protein sequence ID" value="KAF7173879.1"/>
    <property type="molecule type" value="Genomic_DNA"/>
</dbReference>
<evidence type="ECO:0000313" key="5">
    <source>
        <dbReference type="Proteomes" id="UP000662466"/>
    </source>
</evidence>
<evidence type="ECO:0000313" key="3">
    <source>
        <dbReference type="EMBL" id="KAF7173879.1"/>
    </source>
</evidence>
<organism evidence="3 5">
    <name type="scientific">Aspergillus hiratsukae</name>
    <dbReference type="NCBI Taxonomy" id="1194566"/>
    <lineage>
        <taxon>Eukaryota</taxon>
        <taxon>Fungi</taxon>
        <taxon>Dikarya</taxon>
        <taxon>Ascomycota</taxon>
        <taxon>Pezizomycotina</taxon>
        <taxon>Eurotiomycetes</taxon>
        <taxon>Eurotiomycetidae</taxon>
        <taxon>Eurotiales</taxon>
        <taxon>Aspergillaceae</taxon>
        <taxon>Aspergillus</taxon>
        <taxon>Aspergillus subgen. Fumigati</taxon>
    </lineage>
</organism>
<accession>A0A8H6V3F2</accession>
<protein>
    <submittedName>
        <fullName evidence="3">Uncharacterized protein</fullName>
    </submittedName>
</protein>
<dbReference type="Proteomes" id="UP000662466">
    <property type="component" value="Unassembled WGS sequence"/>
</dbReference>
<comment type="caution">
    <text evidence="3">The sequence shown here is derived from an EMBL/GenBank/DDBJ whole genome shotgun (WGS) entry which is preliminary data.</text>
</comment>
<dbReference type="OrthoDB" id="4498439at2759"/>
<reference evidence="3" key="1">
    <citation type="submission" date="2020-06" db="EMBL/GenBank/DDBJ databases">
        <title>Draft genome sequences of strains closely related to Aspergillus parafelis and Aspergillus hiratsukae.</title>
        <authorList>
            <person name="Dos Santos R.A.C."/>
            <person name="Rivero-Menendez O."/>
            <person name="Steenwyk J.L."/>
            <person name="Mead M.E."/>
            <person name="Goldman G.H."/>
            <person name="Alastruey-Izquierdo A."/>
            <person name="Rokas A."/>
        </authorList>
    </citation>
    <scope>NUCLEOTIDE SEQUENCE</scope>
    <source>
        <strain evidence="2">CNM-CM5793</strain>
        <strain evidence="3">CNM-CM6106</strain>
    </source>
</reference>
<feature type="region of interest" description="Disordered" evidence="1">
    <location>
        <begin position="43"/>
        <end position="95"/>
    </location>
</feature>
<dbReference type="AlphaFoldDB" id="A0A8H6V3F2"/>
<keyword evidence="4" id="KW-1185">Reference proteome</keyword>
<evidence type="ECO:0000313" key="2">
    <source>
        <dbReference type="EMBL" id="KAF7131235.1"/>
    </source>
</evidence>
<gene>
    <name evidence="2" type="ORF">CNMCM5793_004285</name>
    <name evidence="3" type="ORF">CNMCM6106_007961</name>
</gene>
<evidence type="ECO:0000313" key="4">
    <source>
        <dbReference type="Proteomes" id="UP000630445"/>
    </source>
</evidence>
<proteinExistence type="predicted"/>
<name>A0A8H6V3F2_9EURO</name>
<evidence type="ECO:0000256" key="1">
    <source>
        <dbReference type="SAM" id="MobiDB-lite"/>
    </source>
</evidence>
<dbReference type="EMBL" id="JACBAD010001863">
    <property type="protein sequence ID" value="KAF7131235.1"/>
    <property type="molecule type" value="Genomic_DNA"/>
</dbReference>